<keyword evidence="5" id="KW-1185">Reference proteome</keyword>
<evidence type="ECO:0000259" key="3">
    <source>
        <dbReference type="Pfam" id="PF01494"/>
    </source>
</evidence>
<comment type="caution">
    <text evidence="4">The sequence shown here is derived from an EMBL/GenBank/DDBJ whole genome shotgun (WGS) entry which is preliminary data.</text>
</comment>
<feature type="domain" description="FAD-binding" evidence="3">
    <location>
        <begin position="6"/>
        <end position="317"/>
    </location>
</feature>
<organism evidence="4 5">
    <name type="scientific">Rhodoferax saidenbachensis</name>
    <dbReference type="NCBI Taxonomy" id="1484693"/>
    <lineage>
        <taxon>Bacteria</taxon>
        <taxon>Pseudomonadati</taxon>
        <taxon>Pseudomonadota</taxon>
        <taxon>Betaproteobacteria</taxon>
        <taxon>Burkholderiales</taxon>
        <taxon>Comamonadaceae</taxon>
        <taxon>Rhodoferax</taxon>
    </lineage>
</organism>
<gene>
    <name evidence="4" type="ORF">J2X15_000819</name>
</gene>
<dbReference type="Proteomes" id="UP001268089">
    <property type="component" value="Unassembled WGS sequence"/>
</dbReference>
<keyword evidence="2" id="KW-0503">Monooxygenase</keyword>
<dbReference type="PANTHER" id="PTHR13789:SF309">
    <property type="entry name" value="PUTATIVE (AFU_ORTHOLOGUE AFUA_6G14510)-RELATED"/>
    <property type="match status" value="1"/>
</dbReference>
<dbReference type="InterPro" id="IPR036188">
    <property type="entry name" value="FAD/NAD-bd_sf"/>
</dbReference>
<evidence type="ECO:0000313" key="4">
    <source>
        <dbReference type="EMBL" id="MDR7305541.1"/>
    </source>
</evidence>
<dbReference type="InterPro" id="IPR050493">
    <property type="entry name" value="FAD-dep_Monooxygenase_BioMet"/>
</dbReference>
<dbReference type="Pfam" id="PF01494">
    <property type="entry name" value="FAD_binding_3"/>
    <property type="match status" value="1"/>
</dbReference>
<dbReference type="PRINTS" id="PR00420">
    <property type="entry name" value="RNGMNOXGNASE"/>
</dbReference>
<sequence>MHFATIGAGVAGLASAIALRQAGHSVSVYERAPAIRSLGAGIVSWPNASWVLDMLGVWEALRPHGTRVHAMQRYTSGGEWLGCIDVRVIDAAMGHASMAILRHDLMHALLARALELGVVLHYGQRLRDVVALEEAGAGATQLIFENGATVQPDWVLGTEGRMRSRCRAFVLGSEDAARPVYQGFVNWIGICETAEPVFEPGAVLDYWGTGERFGVVALSPQRAYWAGGAAAPLGQAEPAHYRTELTRRFAHWPAPVQQALAGTPDGGIHQIFLHDHDPTPQWQRANVLLLGDAAHAPLPTSGQGACQALEDAWHLAQCVQAQGDDVPQAWQQFAALRQPKTAGITLAGRHLARGIFHTPAAGIAQRNRVARETDYAAMAAGMAQGWSQGLPLSPVAA</sequence>
<evidence type="ECO:0000256" key="2">
    <source>
        <dbReference type="ARBA" id="ARBA00023033"/>
    </source>
</evidence>
<evidence type="ECO:0000313" key="5">
    <source>
        <dbReference type="Proteomes" id="UP001268089"/>
    </source>
</evidence>
<name>A0ABU1ZJ24_9BURK</name>
<dbReference type="Gene3D" id="3.50.50.60">
    <property type="entry name" value="FAD/NAD(P)-binding domain"/>
    <property type="match status" value="1"/>
</dbReference>
<dbReference type="SUPFAM" id="SSF51905">
    <property type="entry name" value="FAD/NAD(P)-binding domain"/>
    <property type="match status" value="1"/>
</dbReference>
<dbReference type="EMBL" id="JAVDXO010000002">
    <property type="protein sequence ID" value="MDR7305541.1"/>
    <property type="molecule type" value="Genomic_DNA"/>
</dbReference>
<dbReference type="InterPro" id="IPR002938">
    <property type="entry name" value="FAD-bd"/>
</dbReference>
<reference evidence="4 5" key="1">
    <citation type="submission" date="2023-07" db="EMBL/GenBank/DDBJ databases">
        <title>Sorghum-associated microbial communities from plants grown in Nebraska, USA.</title>
        <authorList>
            <person name="Schachtman D."/>
        </authorList>
    </citation>
    <scope>NUCLEOTIDE SEQUENCE [LARGE SCALE GENOMIC DNA]</scope>
    <source>
        <strain evidence="4 5">BE308</strain>
    </source>
</reference>
<dbReference type="PANTHER" id="PTHR13789">
    <property type="entry name" value="MONOOXYGENASE"/>
    <property type="match status" value="1"/>
</dbReference>
<accession>A0ABU1ZJ24</accession>
<dbReference type="RefSeq" id="WP_310339721.1">
    <property type="nucleotide sequence ID" value="NZ_JAVDXO010000002.1"/>
</dbReference>
<keyword evidence="1" id="KW-0560">Oxidoreductase</keyword>
<proteinExistence type="predicted"/>
<protein>
    <submittedName>
        <fullName evidence="4">2-polyprenyl-6-methoxyphenol hydroxylase-like FAD-dependent oxidoreductase</fullName>
    </submittedName>
</protein>
<evidence type="ECO:0000256" key="1">
    <source>
        <dbReference type="ARBA" id="ARBA00023002"/>
    </source>
</evidence>